<evidence type="ECO:0000313" key="2">
    <source>
        <dbReference type="Proteomes" id="UP000272942"/>
    </source>
</evidence>
<sequence>MDAKKLQLNPEIMEKIKISSAEFDSTLIASPLKKLEITEESNILSPDQCASTARKDGDDKGAIILDESASVDHPSSPTLVEAGDTMEDLPESDCAQPPRPAPVSLGACFSCGKVCDRRLSCAQHRCTEPCHLGECKPCSLDPLRCLTCPCGRVALSKLIGVFRLFSFTPPPFPDALTFLQHDHWARFIFSLAY</sequence>
<gene>
    <name evidence="1" type="ORF">ECPE_LOCUS11563</name>
</gene>
<dbReference type="PANTHER" id="PTHR12360:SF12">
    <property type="entry name" value="TRANSCRIPTIONAL REPRESSOR NF-X1"/>
    <property type="match status" value="1"/>
</dbReference>
<dbReference type="EMBL" id="UZAN01051070">
    <property type="protein sequence ID" value="VDP88667.1"/>
    <property type="molecule type" value="Genomic_DNA"/>
</dbReference>
<evidence type="ECO:0000313" key="1">
    <source>
        <dbReference type="EMBL" id="VDP88667.1"/>
    </source>
</evidence>
<dbReference type="GO" id="GO:0000977">
    <property type="term" value="F:RNA polymerase II transcription regulatory region sequence-specific DNA binding"/>
    <property type="evidence" value="ECO:0007669"/>
    <property type="project" value="TreeGrafter"/>
</dbReference>
<dbReference type="CDD" id="cd06008">
    <property type="entry name" value="NF-X1-zinc-finger"/>
    <property type="match status" value="1"/>
</dbReference>
<evidence type="ECO:0000313" key="3">
    <source>
        <dbReference type="WBParaSite" id="ECPE_0001159801-mRNA-1"/>
    </source>
</evidence>
<protein>
    <submittedName>
        <fullName evidence="3">CXC domain-containing protein</fullName>
    </submittedName>
</protein>
<reference evidence="1 2" key="2">
    <citation type="submission" date="2018-11" db="EMBL/GenBank/DDBJ databases">
        <authorList>
            <consortium name="Pathogen Informatics"/>
        </authorList>
    </citation>
    <scope>NUCLEOTIDE SEQUENCE [LARGE SCALE GENOMIC DNA]</scope>
    <source>
        <strain evidence="1 2">Egypt</strain>
    </source>
</reference>
<dbReference type="PANTHER" id="PTHR12360">
    <property type="entry name" value="NUCLEAR TRANSCRIPTION FACTOR, X-BOX BINDING 1 NFX1"/>
    <property type="match status" value="1"/>
</dbReference>
<dbReference type="GO" id="GO:0000981">
    <property type="term" value="F:DNA-binding transcription factor activity, RNA polymerase II-specific"/>
    <property type="evidence" value="ECO:0007669"/>
    <property type="project" value="TreeGrafter"/>
</dbReference>
<reference evidence="3" key="1">
    <citation type="submission" date="2016-06" db="UniProtKB">
        <authorList>
            <consortium name="WormBaseParasite"/>
        </authorList>
    </citation>
    <scope>IDENTIFICATION</scope>
</reference>
<dbReference type="AlphaFoldDB" id="A0A183AX78"/>
<name>A0A183AX78_9TREM</name>
<organism evidence="3">
    <name type="scientific">Echinostoma caproni</name>
    <dbReference type="NCBI Taxonomy" id="27848"/>
    <lineage>
        <taxon>Eukaryota</taxon>
        <taxon>Metazoa</taxon>
        <taxon>Spiralia</taxon>
        <taxon>Lophotrochozoa</taxon>
        <taxon>Platyhelminthes</taxon>
        <taxon>Trematoda</taxon>
        <taxon>Digenea</taxon>
        <taxon>Plagiorchiida</taxon>
        <taxon>Echinostomata</taxon>
        <taxon>Echinostomatoidea</taxon>
        <taxon>Echinostomatidae</taxon>
        <taxon>Echinostoma</taxon>
    </lineage>
</organism>
<dbReference type="GO" id="GO:0005634">
    <property type="term" value="C:nucleus"/>
    <property type="evidence" value="ECO:0007669"/>
    <property type="project" value="TreeGrafter"/>
</dbReference>
<accession>A0A183AX78</accession>
<proteinExistence type="predicted"/>
<dbReference type="OrthoDB" id="6512771at2759"/>
<dbReference type="WBParaSite" id="ECPE_0001159801-mRNA-1">
    <property type="protein sequence ID" value="ECPE_0001159801-mRNA-1"/>
    <property type="gene ID" value="ECPE_0001159801"/>
</dbReference>
<keyword evidence="2" id="KW-1185">Reference proteome</keyword>
<dbReference type="InterPro" id="IPR034078">
    <property type="entry name" value="NFX1_fam"/>
</dbReference>
<dbReference type="Proteomes" id="UP000272942">
    <property type="component" value="Unassembled WGS sequence"/>
</dbReference>